<organism evidence="2 3">
    <name type="scientific">Ramlibacter albus</name>
    <dbReference type="NCBI Taxonomy" id="2079448"/>
    <lineage>
        <taxon>Bacteria</taxon>
        <taxon>Pseudomonadati</taxon>
        <taxon>Pseudomonadota</taxon>
        <taxon>Betaproteobacteria</taxon>
        <taxon>Burkholderiales</taxon>
        <taxon>Comamonadaceae</taxon>
        <taxon>Ramlibacter</taxon>
    </lineage>
</organism>
<keyword evidence="3" id="KW-1185">Reference proteome</keyword>
<keyword evidence="1" id="KW-0732">Signal</keyword>
<reference evidence="2" key="1">
    <citation type="submission" date="2020-08" db="EMBL/GenBank/DDBJ databases">
        <title>Ramlibacter sp. GTP1 16S ribosomal RNA gene genome sequencing and assembly.</title>
        <authorList>
            <person name="Kang M."/>
        </authorList>
    </citation>
    <scope>NUCLEOTIDE SEQUENCE</scope>
    <source>
        <strain evidence="2">GTP1</strain>
    </source>
</reference>
<evidence type="ECO:0008006" key="4">
    <source>
        <dbReference type="Google" id="ProtNLM"/>
    </source>
</evidence>
<accession>A0A923M6F6</accession>
<protein>
    <recommendedName>
        <fullName evidence="4">RHS repeat protein</fullName>
    </recommendedName>
</protein>
<sequence length="147" mass="16340">MKKFILTALAAGALAAGTAAQAQDIGSIIGSIFGVPSYSYGATPATVAQVYTDQYGRRFYYDQYGRQVYMQDQQQQRIVGYDSWGRPVYGSTYGYGTNTQQIVGYDSWGRPIYGNSGTYAYGGAYSDRDRDGVPDAYDRYPDNPRYR</sequence>
<proteinExistence type="predicted"/>
<dbReference type="AlphaFoldDB" id="A0A923M6F6"/>
<name>A0A923M6F6_9BURK</name>
<dbReference type="RefSeq" id="WP_187081156.1">
    <property type="nucleotide sequence ID" value="NZ_JACORU010000003.1"/>
</dbReference>
<feature type="signal peptide" evidence="1">
    <location>
        <begin position="1"/>
        <end position="22"/>
    </location>
</feature>
<dbReference type="Proteomes" id="UP000596827">
    <property type="component" value="Unassembled WGS sequence"/>
</dbReference>
<gene>
    <name evidence="2" type="ORF">H8R02_09440</name>
</gene>
<evidence type="ECO:0000256" key="1">
    <source>
        <dbReference type="SAM" id="SignalP"/>
    </source>
</evidence>
<dbReference type="EMBL" id="JACORU010000003">
    <property type="protein sequence ID" value="MBC5764671.1"/>
    <property type="molecule type" value="Genomic_DNA"/>
</dbReference>
<feature type="chain" id="PRO_5037242633" description="RHS repeat protein" evidence="1">
    <location>
        <begin position="23"/>
        <end position="147"/>
    </location>
</feature>
<comment type="caution">
    <text evidence="2">The sequence shown here is derived from an EMBL/GenBank/DDBJ whole genome shotgun (WGS) entry which is preliminary data.</text>
</comment>
<evidence type="ECO:0000313" key="2">
    <source>
        <dbReference type="EMBL" id="MBC5764671.1"/>
    </source>
</evidence>
<evidence type="ECO:0000313" key="3">
    <source>
        <dbReference type="Proteomes" id="UP000596827"/>
    </source>
</evidence>